<accession>A0A2I0KAY4</accession>
<dbReference type="Proteomes" id="UP000233551">
    <property type="component" value="Unassembled WGS sequence"/>
</dbReference>
<reference evidence="1 2" key="1">
    <citation type="submission" date="2017-11" db="EMBL/GenBank/DDBJ databases">
        <title>De-novo sequencing of pomegranate (Punica granatum L.) genome.</title>
        <authorList>
            <person name="Akparov Z."/>
            <person name="Amiraslanov A."/>
            <person name="Hajiyeva S."/>
            <person name="Abbasov M."/>
            <person name="Kaur K."/>
            <person name="Hamwieh A."/>
            <person name="Solovyev V."/>
            <person name="Salamov A."/>
            <person name="Braich B."/>
            <person name="Kosarev P."/>
            <person name="Mahmoud A."/>
            <person name="Hajiyev E."/>
            <person name="Babayeva S."/>
            <person name="Izzatullayeva V."/>
            <person name="Mammadov A."/>
            <person name="Mammadov A."/>
            <person name="Sharifova S."/>
            <person name="Ojaghi J."/>
            <person name="Eynullazada K."/>
            <person name="Bayramov B."/>
            <person name="Abdulazimova A."/>
            <person name="Shahmuradov I."/>
        </authorList>
    </citation>
    <scope>NUCLEOTIDE SEQUENCE [LARGE SCALE GENOMIC DNA]</scope>
    <source>
        <strain evidence="2">cv. AG2017</strain>
        <tissue evidence="1">Leaf</tissue>
    </source>
</reference>
<dbReference type="PANTHER" id="PTHR46148:SF60">
    <property type="entry name" value="CHROMO DOMAIN-CONTAINING PROTEIN"/>
    <property type="match status" value="1"/>
</dbReference>
<dbReference type="PANTHER" id="PTHR46148">
    <property type="entry name" value="CHROMO DOMAIN-CONTAINING PROTEIN"/>
    <property type="match status" value="1"/>
</dbReference>
<gene>
    <name evidence="1" type="ORF">CRG98_013919</name>
</gene>
<organism evidence="1 2">
    <name type="scientific">Punica granatum</name>
    <name type="common">Pomegranate</name>
    <dbReference type="NCBI Taxonomy" id="22663"/>
    <lineage>
        <taxon>Eukaryota</taxon>
        <taxon>Viridiplantae</taxon>
        <taxon>Streptophyta</taxon>
        <taxon>Embryophyta</taxon>
        <taxon>Tracheophyta</taxon>
        <taxon>Spermatophyta</taxon>
        <taxon>Magnoliopsida</taxon>
        <taxon>eudicotyledons</taxon>
        <taxon>Gunneridae</taxon>
        <taxon>Pentapetalae</taxon>
        <taxon>rosids</taxon>
        <taxon>malvids</taxon>
        <taxon>Myrtales</taxon>
        <taxon>Lythraceae</taxon>
        <taxon>Punica</taxon>
    </lineage>
</organism>
<proteinExistence type="predicted"/>
<sequence>MLHKYIPDPYHVLSYQPVELNEDLTYEEDPVEILDKKERVLRTKRIQLVKGLRRPRLYTRKARPIELLFSGVFPLGPLDPADDKRGLIGRQTRRNINKDLIGRLTRRNINRGLIGCWTWQNISRGMIGRWTSGI</sequence>
<comment type="caution">
    <text evidence="1">The sequence shown here is derived from an EMBL/GenBank/DDBJ whole genome shotgun (WGS) entry which is preliminary data.</text>
</comment>
<evidence type="ECO:0000313" key="1">
    <source>
        <dbReference type="EMBL" id="PKI65694.1"/>
    </source>
</evidence>
<dbReference type="AlphaFoldDB" id="A0A2I0KAY4"/>
<keyword evidence="2" id="KW-1185">Reference proteome</keyword>
<name>A0A2I0KAY4_PUNGR</name>
<evidence type="ECO:0000313" key="2">
    <source>
        <dbReference type="Proteomes" id="UP000233551"/>
    </source>
</evidence>
<protein>
    <submittedName>
        <fullName evidence="1">Uncharacterized protein</fullName>
    </submittedName>
</protein>
<dbReference type="EMBL" id="PGOL01000736">
    <property type="protein sequence ID" value="PKI65694.1"/>
    <property type="molecule type" value="Genomic_DNA"/>
</dbReference>